<dbReference type="InterPro" id="IPR001128">
    <property type="entry name" value="Cyt_P450"/>
</dbReference>
<evidence type="ECO:0000256" key="8">
    <source>
        <dbReference type="ARBA" id="ARBA00023002"/>
    </source>
</evidence>
<dbReference type="EMBL" id="CACSLK010030614">
    <property type="protein sequence ID" value="CAA0837812.1"/>
    <property type="molecule type" value="Genomic_DNA"/>
</dbReference>
<evidence type="ECO:0000313" key="13">
    <source>
        <dbReference type="EMBL" id="CAA0837812.1"/>
    </source>
</evidence>
<comment type="subcellular location">
    <subcellularLocation>
        <location evidence="2">Membrane</location>
        <topology evidence="2">Single-pass membrane protein</topology>
    </subcellularLocation>
</comment>
<comment type="cofactor">
    <cofactor evidence="1">
        <name>heme</name>
        <dbReference type="ChEBI" id="CHEBI:30413"/>
    </cofactor>
</comment>
<gene>
    <name evidence="13" type="ORF">SHERM_00207</name>
</gene>
<dbReference type="Pfam" id="PF00067">
    <property type="entry name" value="p450"/>
    <property type="match status" value="1"/>
</dbReference>
<evidence type="ECO:0000256" key="9">
    <source>
        <dbReference type="ARBA" id="ARBA00023004"/>
    </source>
</evidence>
<dbReference type="GO" id="GO:0016020">
    <property type="term" value="C:membrane"/>
    <property type="evidence" value="ECO:0007669"/>
    <property type="project" value="UniProtKB-SubCell"/>
</dbReference>
<evidence type="ECO:0000256" key="11">
    <source>
        <dbReference type="ARBA" id="ARBA00023136"/>
    </source>
</evidence>
<keyword evidence="5" id="KW-0812">Transmembrane</keyword>
<evidence type="ECO:0000256" key="5">
    <source>
        <dbReference type="ARBA" id="ARBA00022692"/>
    </source>
</evidence>
<keyword evidence="11" id="KW-0472">Membrane</keyword>
<evidence type="ECO:0000256" key="4">
    <source>
        <dbReference type="ARBA" id="ARBA00022617"/>
    </source>
</evidence>
<dbReference type="Gene3D" id="1.10.630.10">
    <property type="entry name" value="Cytochrome P450"/>
    <property type="match status" value="1"/>
</dbReference>
<keyword evidence="6" id="KW-0479">Metal-binding</keyword>
<dbReference type="InterPro" id="IPR036396">
    <property type="entry name" value="Cyt_P450_sf"/>
</dbReference>
<keyword evidence="12" id="KW-0732">Signal</keyword>
<evidence type="ECO:0000313" key="14">
    <source>
        <dbReference type="Proteomes" id="UP001153555"/>
    </source>
</evidence>
<evidence type="ECO:0000256" key="12">
    <source>
        <dbReference type="SAM" id="SignalP"/>
    </source>
</evidence>
<dbReference type="SUPFAM" id="SSF48264">
    <property type="entry name" value="Cytochrome P450"/>
    <property type="match status" value="1"/>
</dbReference>
<comment type="similarity">
    <text evidence="3">Belongs to the cytochrome P450 family.</text>
</comment>
<feature type="chain" id="PRO_5040242299" evidence="12">
    <location>
        <begin position="23"/>
        <end position="412"/>
    </location>
</feature>
<reference evidence="13" key="1">
    <citation type="submission" date="2019-12" db="EMBL/GenBank/DDBJ databases">
        <authorList>
            <person name="Scholes J."/>
        </authorList>
    </citation>
    <scope>NUCLEOTIDE SEQUENCE</scope>
</reference>
<sequence>MILIIFLSTLLIPPLLLYVLHASRRPTKSLDPPGPPGLPLIGNMHQLAAAKTPHVYLWRLSKKYGPIVRMNLGPKPLIVVSSAKLAEKVMKTQDLAFCSRPESLGRQRLSYNCSDIAFSPYNDYWREVRKITTVHLFNINKALSFRPVREDEISRAVCEISGFAARNQVLNMSETVMALGATLTCRIAFGKRYSGDGNDMRRFDELMKRIQGLLAGFFVSDYFLRLGWVDRLCGSIGRLERTFEDLDSFYQELIDEHLDPNKPETMAGDILDTLIQLKQNRSTSVDLSWDNIKALLLLNHCSLLEALLTAHASCQNACSMQNSWDQQVRCTAPHDSDELLTGLFPFFGGSRRFSRLAMEGCRRVPDRQRVSSWWAPVLSCSVQVVVGSMRLLCPNTLPSVGTRDPSTGNFLL</sequence>
<dbReference type="GO" id="GO:0004497">
    <property type="term" value="F:monooxygenase activity"/>
    <property type="evidence" value="ECO:0007669"/>
    <property type="project" value="UniProtKB-KW"/>
</dbReference>
<dbReference type="GO" id="GO:0020037">
    <property type="term" value="F:heme binding"/>
    <property type="evidence" value="ECO:0007669"/>
    <property type="project" value="InterPro"/>
</dbReference>
<comment type="caution">
    <text evidence="13">The sequence shown here is derived from an EMBL/GenBank/DDBJ whole genome shotgun (WGS) entry which is preliminary data.</text>
</comment>
<dbReference type="PANTHER" id="PTHR47955">
    <property type="entry name" value="CYTOCHROME P450 FAMILY 71 PROTEIN"/>
    <property type="match status" value="1"/>
</dbReference>
<dbReference type="Proteomes" id="UP001153555">
    <property type="component" value="Unassembled WGS sequence"/>
</dbReference>
<accession>A0A9N7RNH5</accession>
<dbReference type="PRINTS" id="PR00463">
    <property type="entry name" value="EP450I"/>
</dbReference>
<keyword evidence="14" id="KW-1185">Reference proteome</keyword>
<dbReference type="GO" id="GO:0005506">
    <property type="term" value="F:iron ion binding"/>
    <property type="evidence" value="ECO:0007669"/>
    <property type="project" value="InterPro"/>
</dbReference>
<keyword evidence="10" id="KW-0503">Monooxygenase</keyword>
<dbReference type="OrthoDB" id="912302at2759"/>
<keyword evidence="8" id="KW-0560">Oxidoreductase</keyword>
<evidence type="ECO:0000256" key="7">
    <source>
        <dbReference type="ARBA" id="ARBA00022989"/>
    </source>
</evidence>
<dbReference type="PANTHER" id="PTHR47955:SF22">
    <property type="entry name" value="CYTOCHROME P450 83B1-LIKE"/>
    <property type="match status" value="1"/>
</dbReference>
<feature type="signal peptide" evidence="12">
    <location>
        <begin position="1"/>
        <end position="22"/>
    </location>
</feature>
<organism evidence="13 14">
    <name type="scientific">Striga hermonthica</name>
    <name type="common">Purple witchweed</name>
    <name type="synonym">Buchnera hermonthica</name>
    <dbReference type="NCBI Taxonomy" id="68872"/>
    <lineage>
        <taxon>Eukaryota</taxon>
        <taxon>Viridiplantae</taxon>
        <taxon>Streptophyta</taxon>
        <taxon>Embryophyta</taxon>
        <taxon>Tracheophyta</taxon>
        <taxon>Spermatophyta</taxon>
        <taxon>Magnoliopsida</taxon>
        <taxon>eudicotyledons</taxon>
        <taxon>Gunneridae</taxon>
        <taxon>Pentapetalae</taxon>
        <taxon>asterids</taxon>
        <taxon>lamiids</taxon>
        <taxon>Lamiales</taxon>
        <taxon>Orobanchaceae</taxon>
        <taxon>Buchnereae</taxon>
        <taxon>Striga</taxon>
    </lineage>
</organism>
<evidence type="ECO:0000256" key="6">
    <source>
        <dbReference type="ARBA" id="ARBA00022723"/>
    </source>
</evidence>
<keyword evidence="7" id="KW-1133">Transmembrane helix</keyword>
<keyword evidence="9" id="KW-0408">Iron</keyword>
<proteinExistence type="inferred from homology"/>
<evidence type="ECO:0000256" key="10">
    <source>
        <dbReference type="ARBA" id="ARBA00023033"/>
    </source>
</evidence>
<evidence type="ECO:0000256" key="3">
    <source>
        <dbReference type="ARBA" id="ARBA00010617"/>
    </source>
</evidence>
<evidence type="ECO:0000256" key="1">
    <source>
        <dbReference type="ARBA" id="ARBA00001971"/>
    </source>
</evidence>
<dbReference type="AlphaFoldDB" id="A0A9N7RNH5"/>
<evidence type="ECO:0000256" key="2">
    <source>
        <dbReference type="ARBA" id="ARBA00004167"/>
    </source>
</evidence>
<dbReference type="InterPro" id="IPR002401">
    <property type="entry name" value="Cyt_P450_E_grp-I"/>
</dbReference>
<protein>
    <submittedName>
        <fullName evidence="13">Cytochrome P450 83B1</fullName>
    </submittedName>
</protein>
<dbReference type="GO" id="GO:0016705">
    <property type="term" value="F:oxidoreductase activity, acting on paired donors, with incorporation or reduction of molecular oxygen"/>
    <property type="evidence" value="ECO:0007669"/>
    <property type="project" value="InterPro"/>
</dbReference>
<name>A0A9N7RNH5_STRHE</name>
<keyword evidence="4" id="KW-0349">Heme</keyword>